<sequence length="202" mass="23754">MRKPKVLKFINTSSDCWTPTEIIAFVLLCQKMRYCASRGHAYPPAVFEALCTIKKNLNIDIILEDNKGRVYLRRRPSRKKNPHEPFPGKLHFPGTTQRTESLKDAWQRLLTGELRGIEFGSDLWFCGIVEHRDKPRAICLSLLFRATVKYVPSRLRKHFYEIDQIPLKELVVSHRTVTLPYYKKVRRERSIREIQIYKLVGV</sequence>
<dbReference type="EMBL" id="MFEK01000006">
    <property type="protein sequence ID" value="OGE79243.1"/>
    <property type="molecule type" value="Genomic_DNA"/>
</dbReference>
<dbReference type="AlphaFoldDB" id="A0A1F5NNU7"/>
<evidence type="ECO:0008006" key="3">
    <source>
        <dbReference type="Google" id="ProtNLM"/>
    </source>
</evidence>
<dbReference type="STRING" id="1817824.A2751_04605"/>
<proteinExistence type="predicted"/>
<name>A0A1F5NNU7_9BACT</name>
<comment type="caution">
    <text evidence="1">The sequence shown here is derived from an EMBL/GenBank/DDBJ whole genome shotgun (WGS) entry which is preliminary data.</text>
</comment>
<dbReference type="InterPro" id="IPR015797">
    <property type="entry name" value="NUDIX_hydrolase-like_dom_sf"/>
</dbReference>
<accession>A0A1F5NNU7</accession>
<dbReference type="SUPFAM" id="SSF55811">
    <property type="entry name" value="Nudix"/>
    <property type="match status" value="1"/>
</dbReference>
<gene>
    <name evidence="1" type="ORF">A2751_04605</name>
</gene>
<evidence type="ECO:0000313" key="2">
    <source>
        <dbReference type="Proteomes" id="UP000176864"/>
    </source>
</evidence>
<reference evidence="1 2" key="1">
    <citation type="journal article" date="2016" name="Nat. Commun.">
        <title>Thousands of microbial genomes shed light on interconnected biogeochemical processes in an aquifer system.</title>
        <authorList>
            <person name="Anantharaman K."/>
            <person name="Brown C.T."/>
            <person name="Hug L.A."/>
            <person name="Sharon I."/>
            <person name="Castelle C.J."/>
            <person name="Probst A.J."/>
            <person name="Thomas B.C."/>
            <person name="Singh A."/>
            <person name="Wilkins M.J."/>
            <person name="Karaoz U."/>
            <person name="Brodie E.L."/>
            <person name="Williams K.H."/>
            <person name="Hubbard S.S."/>
            <person name="Banfield J.F."/>
        </authorList>
    </citation>
    <scope>NUCLEOTIDE SEQUENCE [LARGE SCALE GENOMIC DNA]</scope>
</reference>
<evidence type="ECO:0000313" key="1">
    <source>
        <dbReference type="EMBL" id="OGE79243.1"/>
    </source>
</evidence>
<organism evidence="1 2">
    <name type="scientific">Candidatus Doudnabacteria bacterium RIFCSPHIGHO2_01_FULL_46_14</name>
    <dbReference type="NCBI Taxonomy" id="1817824"/>
    <lineage>
        <taxon>Bacteria</taxon>
        <taxon>Candidatus Doudnaibacteriota</taxon>
    </lineage>
</organism>
<protein>
    <recommendedName>
        <fullName evidence="3">Nudix hydrolase domain-containing protein</fullName>
    </recommendedName>
</protein>
<dbReference type="Proteomes" id="UP000176864">
    <property type="component" value="Unassembled WGS sequence"/>
</dbReference>